<feature type="region of interest" description="Disordered" evidence="3">
    <location>
        <begin position="74"/>
        <end position="95"/>
    </location>
</feature>
<dbReference type="GO" id="GO:0001578">
    <property type="term" value="P:microtubule bundle formation"/>
    <property type="evidence" value="ECO:0007669"/>
    <property type="project" value="TreeGrafter"/>
</dbReference>
<evidence type="ECO:0000313" key="5">
    <source>
        <dbReference type="Proteomes" id="UP000585614"/>
    </source>
</evidence>
<feature type="compositionally biased region" description="Polar residues" evidence="3">
    <location>
        <begin position="74"/>
        <end position="93"/>
    </location>
</feature>
<dbReference type="EMBL" id="JACAGC010000015">
    <property type="protein sequence ID" value="KAF6316991.1"/>
    <property type="molecule type" value="Genomic_DNA"/>
</dbReference>
<gene>
    <name evidence="4" type="ORF">mRhiFer1_002406</name>
</gene>
<dbReference type="InterPro" id="IPR029627">
    <property type="entry name" value="CCSER"/>
</dbReference>
<evidence type="ECO:0000256" key="1">
    <source>
        <dbReference type="ARBA" id="ARBA00010949"/>
    </source>
</evidence>
<organism evidence="4 5">
    <name type="scientific">Rhinolophus ferrumequinum</name>
    <name type="common">Greater horseshoe bat</name>
    <dbReference type="NCBI Taxonomy" id="59479"/>
    <lineage>
        <taxon>Eukaryota</taxon>
        <taxon>Metazoa</taxon>
        <taxon>Chordata</taxon>
        <taxon>Craniata</taxon>
        <taxon>Vertebrata</taxon>
        <taxon>Euteleostomi</taxon>
        <taxon>Mammalia</taxon>
        <taxon>Eutheria</taxon>
        <taxon>Laurasiatheria</taxon>
        <taxon>Chiroptera</taxon>
        <taxon>Yinpterochiroptera</taxon>
        <taxon>Rhinolophoidea</taxon>
        <taxon>Rhinolophidae</taxon>
        <taxon>Rhinolophinae</taxon>
        <taxon>Rhinolophus</taxon>
    </lineage>
</organism>
<proteinExistence type="inferred from homology"/>
<feature type="compositionally biased region" description="Polar residues" evidence="3">
    <location>
        <begin position="954"/>
        <end position="963"/>
    </location>
</feature>
<evidence type="ECO:0000313" key="4">
    <source>
        <dbReference type="EMBL" id="KAF6316991.1"/>
    </source>
</evidence>
<dbReference type="PANTHER" id="PTHR22461:SF2">
    <property type="entry name" value="SERINE-RICH COILED-COIL DOMAIN-CONTAINING PROTEIN 2"/>
    <property type="match status" value="1"/>
</dbReference>
<comment type="similarity">
    <text evidence="1">Belongs to the CCSER family.</text>
</comment>
<name>A0A7J7UW43_RHIFE</name>
<dbReference type="GO" id="GO:0008017">
    <property type="term" value="F:microtubule binding"/>
    <property type="evidence" value="ECO:0007669"/>
    <property type="project" value="TreeGrafter"/>
</dbReference>
<dbReference type="AlphaFoldDB" id="A0A7J7UW43"/>
<feature type="region of interest" description="Disordered" evidence="3">
    <location>
        <begin position="815"/>
        <end position="842"/>
    </location>
</feature>
<reference evidence="4 5" key="1">
    <citation type="journal article" date="2020" name="Nature">
        <title>Six reference-quality genomes reveal evolution of bat adaptations.</title>
        <authorList>
            <person name="Jebb D."/>
            <person name="Huang Z."/>
            <person name="Pippel M."/>
            <person name="Hughes G.M."/>
            <person name="Lavrichenko K."/>
            <person name="Devanna P."/>
            <person name="Winkler S."/>
            <person name="Jermiin L.S."/>
            <person name="Skirmuntt E.C."/>
            <person name="Katzourakis A."/>
            <person name="Burkitt-Gray L."/>
            <person name="Ray D.A."/>
            <person name="Sullivan K.A.M."/>
            <person name="Roscito J.G."/>
            <person name="Kirilenko B.M."/>
            <person name="Davalos L.M."/>
            <person name="Corthals A.P."/>
            <person name="Power M.L."/>
            <person name="Jones G."/>
            <person name="Ransome R.D."/>
            <person name="Dechmann D.K.N."/>
            <person name="Locatelli A.G."/>
            <person name="Puechmaille S.J."/>
            <person name="Fedrigo O."/>
            <person name="Jarvis E.D."/>
            <person name="Hiller M."/>
            <person name="Vernes S.C."/>
            <person name="Myers E.W."/>
            <person name="Teeling E.C."/>
        </authorList>
    </citation>
    <scope>NUCLEOTIDE SEQUENCE [LARGE SCALE GENOMIC DNA]</scope>
    <source>
        <strain evidence="4">MRhiFer1</strain>
        <tissue evidence="4">Lung</tissue>
    </source>
</reference>
<comment type="caution">
    <text evidence="4">The sequence shown here is derived from an EMBL/GenBank/DDBJ whole genome shotgun (WGS) entry which is preliminary data.</text>
</comment>
<dbReference type="GO" id="GO:0015630">
    <property type="term" value="C:microtubule cytoskeleton"/>
    <property type="evidence" value="ECO:0007669"/>
    <property type="project" value="TreeGrafter"/>
</dbReference>
<dbReference type="PANTHER" id="PTHR22461">
    <property type="entry name" value="SERINE-RICH COILED-COIL DOMAIN-CONTAINING PROTEIN 2-RELATED"/>
    <property type="match status" value="1"/>
</dbReference>
<feature type="region of interest" description="Disordered" evidence="3">
    <location>
        <begin position="882"/>
        <end position="940"/>
    </location>
</feature>
<feature type="region of interest" description="Disordered" evidence="3">
    <location>
        <begin position="954"/>
        <end position="989"/>
    </location>
</feature>
<feature type="compositionally biased region" description="Polar residues" evidence="3">
    <location>
        <begin position="892"/>
        <end position="940"/>
    </location>
</feature>
<protein>
    <submittedName>
        <fullName evidence="4">Coiled-coil serine rich protein 2</fullName>
    </submittedName>
</protein>
<sequence>MEEKTQIKTFLGSKLPKYGTKSVRSTLQPMPNGTPVNLLGTSKRSHLKSYIKNNGTDCPPSHSFNWRTATKYQLSAQSVEEPNDTQSSHGQVTDSEKHACTQGMFDKNGIKGGLKSVSLFTSKLAKPSTMFVSSTEVLKQKPLSGPSNLGKFTKGTLLARTSYSSVNAPKSQLNGFYGNRSAGSIQRPRANSCATRSSSGESLAQSLDNIKSLTCEKMVRSQSFSHSIQNSFLPPSSITRSHSFNRAADLIKPYQNQQLPMRVPLRSSMLTRNSRQSEVLNGNEHLGYGFSRPYAAGGKKLALSNGPGVTSTLGYRMVHPSLLKSSRSPFSGTITVDGKKNSPAGTCVEEDAALLAKDRATDKDQELTENDNYRTENDQTMKHDAKIRYLSDDVDDISLSSLSSSDKNDLSEDFSDDFIDIEDSNRTRITPEEISLEEKQENVPPKDIFDSAKENEKSFSKTDEWIDISVSDGSECTKHTSGNNLISPDTDYRAGSSFELSPSDSSDGTYMWDEEGLEPIGNVHPVGSYESSEMNSIDILNNLESCDLEDDDLMLDVDLPEDAPLENDRNVRQSQEGFWKRPSQRWSGQDHYHLSHPDHYHNHGKSDLSRGSPYRESPLGHFESYGGTPFFQAQKMFVDVPENTVILDEMTLRHMVQDCTAVKTQLLKLKRLLHQHDGSGSWHDVQLSLPSSPEPEDADQINKNEDLLNEIKQLKEEIKKKDEKIQLLEHQLATRCNCHQKSKEGKCTYADKYTQTPWRRIHPQVLQPSSSLPRPTDHAQGKLIKPQHIEAHSEYTAQSIRQGAAHLDESFTHGLQQDSNCGLEDRPRSSSPQFTKDVAKSTPLEADLNVTTDVQEPYHLANNQISDMQFVPTSIHTLTQADTVDQAKRVGRNQSSPEDYTSQPKSLQPFKPSTLNSLVPPSASESSPSRTPTCKNSPIITPCNSAKLELTSSQTNLANNPNPKASKLRPPSGSFKQKQISSPRLEPQNFQIKTSIPRPLIKRKEIMQNPNGNLNSGDCLASNRYSRLPKPKIH</sequence>
<evidence type="ECO:0000256" key="2">
    <source>
        <dbReference type="ARBA" id="ARBA00023054"/>
    </source>
</evidence>
<feature type="region of interest" description="Disordered" evidence="3">
    <location>
        <begin position="561"/>
        <end position="615"/>
    </location>
</feature>
<accession>A0A7J7UW43</accession>
<feature type="region of interest" description="Disordered" evidence="3">
    <location>
        <begin position="1008"/>
        <end position="1034"/>
    </location>
</feature>
<keyword evidence="2" id="KW-0175">Coiled coil</keyword>
<feature type="compositionally biased region" description="Basic and acidic residues" evidence="3">
    <location>
        <begin position="588"/>
        <end position="608"/>
    </location>
</feature>
<feature type="compositionally biased region" description="Polar residues" evidence="3">
    <location>
        <begin position="974"/>
        <end position="989"/>
    </location>
</feature>
<evidence type="ECO:0000256" key="3">
    <source>
        <dbReference type="SAM" id="MobiDB-lite"/>
    </source>
</evidence>
<feature type="region of interest" description="Disordered" evidence="3">
    <location>
        <begin position="680"/>
        <end position="700"/>
    </location>
</feature>
<dbReference type="Proteomes" id="UP000585614">
    <property type="component" value="Unassembled WGS sequence"/>
</dbReference>